<accession>A0ABC9GY35</accession>
<dbReference type="Gene3D" id="4.10.280.10">
    <property type="entry name" value="Helix-loop-helix DNA-binding domain"/>
    <property type="match status" value="1"/>
</dbReference>
<dbReference type="SMART" id="SM00353">
    <property type="entry name" value="HLH"/>
    <property type="match status" value="1"/>
</dbReference>
<keyword evidence="9" id="KW-1185">Reference proteome</keyword>
<dbReference type="PANTHER" id="PTHR11514">
    <property type="entry name" value="MYC"/>
    <property type="match status" value="1"/>
</dbReference>
<evidence type="ECO:0000256" key="4">
    <source>
        <dbReference type="RuleBase" id="RU369104"/>
    </source>
</evidence>
<evidence type="ECO:0000256" key="2">
    <source>
        <dbReference type="ARBA" id="ARBA00023015"/>
    </source>
</evidence>
<evidence type="ECO:0000256" key="6">
    <source>
        <dbReference type="SAM" id="MobiDB-lite"/>
    </source>
</evidence>
<comment type="similarity">
    <text evidence="1">Belongs to the bHLH protein family.</text>
</comment>
<evidence type="ECO:0000313" key="8">
    <source>
        <dbReference type="EMBL" id="CAM0146464.1"/>
    </source>
</evidence>
<comment type="caution">
    <text evidence="8">The sequence shown here is derived from an EMBL/GenBank/DDBJ whole genome shotgun (WGS) entry which is preliminary data.</text>
</comment>
<dbReference type="Pfam" id="PF00010">
    <property type="entry name" value="HLH"/>
    <property type="match status" value="1"/>
</dbReference>
<evidence type="ECO:0000256" key="3">
    <source>
        <dbReference type="ARBA" id="ARBA00023163"/>
    </source>
</evidence>
<dbReference type="InterPro" id="IPR036638">
    <property type="entry name" value="HLH_DNA-bd_sf"/>
</dbReference>
<dbReference type="PANTHER" id="PTHR11514:SF129">
    <property type="entry name" value="TRANSCRIPTION FACTOR"/>
    <property type="match status" value="1"/>
</dbReference>
<name>A0ABC9GY35_9POAL</name>
<feature type="compositionally biased region" description="Polar residues" evidence="6">
    <location>
        <begin position="54"/>
        <end position="63"/>
    </location>
</feature>
<dbReference type="AlphaFoldDB" id="A0ABC9GY35"/>
<protein>
    <recommendedName>
        <fullName evidence="4">Transcription factor</fullName>
        <shortName evidence="4">bHLH transcription factor</shortName>
    </recommendedName>
    <alternativeName>
        <fullName evidence="4">Basic helix-loop-helix protein</fullName>
    </alternativeName>
</protein>
<dbReference type="InterPro" id="IPR045084">
    <property type="entry name" value="AIB/MYC-like"/>
</dbReference>
<dbReference type="PROSITE" id="PS50888">
    <property type="entry name" value="BHLH"/>
    <property type="match status" value="1"/>
</dbReference>
<organism evidence="8 9">
    <name type="scientific">Urochloa decumbens</name>
    <dbReference type="NCBI Taxonomy" id="240449"/>
    <lineage>
        <taxon>Eukaryota</taxon>
        <taxon>Viridiplantae</taxon>
        <taxon>Streptophyta</taxon>
        <taxon>Embryophyta</taxon>
        <taxon>Tracheophyta</taxon>
        <taxon>Spermatophyta</taxon>
        <taxon>Magnoliopsida</taxon>
        <taxon>Liliopsida</taxon>
        <taxon>Poales</taxon>
        <taxon>Poaceae</taxon>
        <taxon>PACMAD clade</taxon>
        <taxon>Panicoideae</taxon>
        <taxon>Panicodae</taxon>
        <taxon>Paniceae</taxon>
        <taxon>Melinidinae</taxon>
        <taxon>Urochloa</taxon>
    </lineage>
</organism>
<gene>
    <name evidence="8" type="ORF">URODEC1_LOCUS120038</name>
</gene>
<dbReference type="EMBL" id="CAXIPR030000584">
    <property type="protein sequence ID" value="CAM0146464.1"/>
    <property type="molecule type" value="Genomic_DNA"/>
</dbReference>
<feature type="domain" description="BHLH" evidence="7">
    <location>
        <begin position="86"/>
        <end position="135"/>
    </location>
</feature>
<sequence length="262" mass="28177">MDELVRATSSSSSPSQAASFFSTSGNHQELDFVPCDVLEEWLGDDDWLEEPSSDAVTPSNENLSGEPAAPAPPRRRGRRPGPRPDGPVLTHVEAERLRRDKLNRRFCELRAAVPTVSRMDKASLLSDAANYIAELRGRVTQLEAEARRAATTSAAPATAPMAAAAATPATCSLGVHEEEELEVRMLGREAAALRLTTAAHRRHAPARFMLALRSLDLPVQHACVCVVGGATVQDAVVDVPAAALRDERALRAALLHRLQQTG</sequence>
<keyword evidence="3 4" id="KW-0804">Transcription</keyword>
<reference evidence="8" key="1">
    <citation type="submission" date="2024-10" db="EMBL/GenBank/DDBJ databases">
        <authorList>
            <person name="Ryan C."/>
        </authorList>
    </citation>
    <scope>NUCLEOTIDE SEQUENCE [LARGE SCALE GENOMIC DNA]</scope>
</reference>
<keyword evidence="2 4" id="KW-0805">Transcription regulation</keyword>
<evidence type="ECO:0000256" key="1">
    <source>
        <dbReference type="ARBA" id="ARBA00005510"/>
    </source>
</evidence>
<proteinExistence type="inferred from homology"/>
<dbReference type="Proteomes" id="UP001497457">
    <property type="component" value="Unassembled WGS sequence"/>
</dbReference>
<feature type="coiled-coil region" evidence="5">
    <location>
        <begin position="125"/>
        <end position="152"/>
    </location>
</feature>
<dbReference type="GO" id="GO:0005634">
    <property type="term" value="C:nucleus"/>
    <property type="evidence" value="ECO:0007669"/>
    <property type="project" value="UniProtKB-SubCell"/>
</dbReference>
<evidence type="ECO:0000259" key="7">
    <source>
        <dbReference type="PROSITE" id="PS50888"/>
    </source>
</evidence>
<feature type="region of interest" description="Disordered" evidence="6">
    <location>
        <begin position="44"/>
        <end position="90"/>
    </location>
</feature>
<evidence type="ECO:0000313" key="9">
    <source>
        <dbReference type="Proteomes" id="UP001497457"/>
    </source>
</evidence>
<keyword evidence="5" id="KW-0175">Coiled coil</keyword>
<feature type="region of interest" description="Disordered" evidence="6">
    <location>
        <begin position="1"/>
        <end position="25"/>
    </location>
</feature>
<dbReference type="SUPFAM" id="SSF47459">
    <property type="entry name" value="HLH, helix-loop-helix DNA-binding domain"/>
    <property type="match status" value="1"/>
</dbReference>
<feature type="compositionally biased region" description="Low complexity" evidence="6">
    <location>
        <begin position="7"/>
        <end position="24"/>
    </location>
</feature>
<evidence type="ECO:0000256" key="5">
    <source>
        <dbReference type="SAM" id="Coils"/>
    </source>
</evidence>
<keyword evidence="4" id="KW-0539">Nucleus</keyword>
<dbReference type="InterPro" id="IPR011598">
    <property type="entry name" value="bHLH_dom"/>
</dbReference>
<comment type="subcellular location">
    <subcellularLocation>
        <location evidence="4">Nucleus</location>
    </subcellularLocation>
</comment>